<dbReference type="Gene3D" id="1.10.8.10">
    <property type="entry name" value="DNA helicase RuvA subunit, C-terminal domain"/>
    <property type="match status" value="1"/>
</dbReference>
<dbReference type="GO" id="GO:0006511">
    <property type="term" value="P:ubiquitin-dependent protein catabolic process"/>
    <property type="evidence" value="ECO:0007669"/>
    <property type="project" value="TreeGrafter"/>
</dbReference>
<feature type="compositionally biased region" description="Polar residues" evidence="1">
    <location>
        <begin position="517"/>
        <end position="542"/>
    </location>
</feature>
<dbReference type="FunFam" id="1.10.260.100:FF:000005">
    <property type="entry name" value="Ubiquitin domain-containing protein DSK2b"/>
    <property type="match status" value="1"/>
</dbReference>
<dbReference type="Proteomes" id="UP000652761">
    <property type="component" value="Unassembled WGS sequence"/>
</dbReference>
<gene>
    <name evidence="4" type="ORF">Taro_037575</name>
</gene>
<dbReference type="GO" id="GO:0005829">
    <property type="term" value="C:cytosol"/>
    <property type="evidence" value="ECO:0007669"/>
    <property type="project" value="TreeGrafter"/>
</dbReference>
<dbReference type="GO" id="GO:0031593">
    <property type="term" value="F:polyubiquitin modification-dependent protein binding"/>
    <property type="evidence" value="ECO:0007669"/>
    <property type="project" value="TreeGrafter"/>
</dbReference>
<dbReference type="InterPro" id="IPR006636">
    <property type="entry name" value="STI1_HS-bd"/>
</dbReference>
<dbReference type="SMART" id="SM00727">
    <property type="entry name" value="STI1"/>
    <property type="match status" value="4"/>
</dbReference>
<dbReference type="PROSITE" id="PS00299">
    <property type="entry name" value="UBIQUITIN_1"/>
    <property type="match status" value="1"/>
</dbReference>
<reference evidence="4" key="1">
    <citation type="submission" date="2017-07" db="EMBL/GenBank/DDBJ databases">
        <title>Taro Niue Genome Assembly and Annotation.</title>
        <authorList>
            <person name="Atibalentja N."/>
            <person name="Keating K."/>
            <person name="Fields C.J."/>
        </authorList>
    </citation>
    <scope>NUCLEOTIDE SEQUENCE</scope>
    <source>
        <strain evidence="4">Niue_2</strain>
        <tissue evidence="4">Leaf</tissue>
    </source>
</reference>
<protein>
    <submittedName>
        <fullName evidence="4">Uncharacterized protein</fullName>
    </submittedName>
</protein>
<dbReference type="PROSITE" id="PS50030">
    <property type="entry name" value="UBA"/>
    <property type="match status" value="1"/>
</dbReference>
<feature type="compositionally biased region" description="Polar residues" evidence="1">
    <location>
        <begin position="309"/>
        <end position="318"/>
    </location>
</feature>
<dbReference type="InterPro" id="IPR000626">
    <property type="entry name" value="Ubiquitin-like_dom"/>
</dbReference>
<dbReference type="InterPro" id="IPR009060">
    <property type="entry name" value="UBA-like_sf"/>
</dbReference>
<dbReference type="EMBL" id="NMUH01003280">
    <property type="protein sequence ID" value="MQM04771.1"/>
    <property type="molecule type" value="Genomic_DNA"/>
</dbReference>
<evidence type="ECO:0000313" key="4">
    <source>
        <dbReference type="EMBL" id="MQM04771.1"/>
    </source>
</evidence>
<dbReference type="SMART" id="SM00213">
    <property type="entry name" value="UBQ"/>
    <property type="match status" value="1"/>
</dbReference>
<feature type="domain" description="Ubiquitin-like" evidence="3">
    <location>
        <begin position="23"/>
        <end position="82"/>
    </location>
</feature>
<dbReference type="SMART" id="SM00165">
    <property type="entry name" value="UBA"/>
    <property type="match status" value="1"/>
</dbReference>
<dbReference type="InterPro" id="IPR029071">
    <property type="entry name" value="Ubiquitin-like_domsf"/>
</dbReference>
<dbReference type="AlphaFoldDB" id="A0A843WGN4"/>
<dbReference type="Gene3D" id="3.10.20.90">
    <property type="entry name" value="Phosphatidylinositol 3-kinase Catalytic Subunit, Chain A, domain 1"/>
    <property type="match status" value="1"/>
</dbReference>
<dbReference type="FunFam" id="1.10.8.10:FF:000042">
    <property type="entry name" value="Ubiquitin domain-containing protein DSK2b"/>
    <property type="match status" value="1"/>
</dbReference>
<feature type="region of interest" description="Disordered" evidence="1">
    <location>
        <begin position="309"/>
        <end position="346"/>
    </location>
</feature>
<accession>A0A843WGN4</accession>
<name>A0A843WGN4_COLES</name>
<dbReference type="CDD" id="cd14399">
    <property type="entry name" value="UBA_PLICs"/>
    <property type="match status" value="1"/>
</dbReference>
<feature type="region of interest" description="Disordered" evidence="1">
    <location>
        <begin position="517"/>
        <end position="571"/>
    </location>
</feature>
<dbReference type="Pfam" id="PF23195">
    <property type="entry name" value="UBQLN1"/>
    <property type="match status" value="2"/>
</dbReference>
<dbReference type="InterPro" id="IPR015496">
    <property type="entry name" value="Ubiquilin"/>
</dbReference>
<evidence type="ECO:0000313" key="5">
    <source>
        <dbReference type="Proteomes" id="UP000652761"/>
    </source>
</evidence>
<dbReference type="OrthoDB" id="267397at2759"/>
<dbReference type="Gene3D" id="1.10.260.100">
    <property type="match status" value="1"/>
</dbReference>
<feature type="domain" description="UBA" evidence="2">
    <location>
        <begin position="745"/>
        <end position="790"/>
    </location>
</feature>
<evidence type="ECO:0000259" key="3">
    <source>
        <dbReference type="PROSITE" id="PS50053"/>
    </source>
</evidence>
<dbReference type="InterPro" id="IPR019954">
    <property type="entry name" value="Ubiquitin_CS"/>
</dbReference>
<dbReference type="Pfam" id="PF00627">
    <property type="entry name" value="UBA"/>
    <property type="match status" value="1"/>
</dbReference>
<organism evidence="4 5">
    <name type="scientific">Colocasia esculenta</name>
    <name type="common">Wild taro</name>
    <name type="synonym">Arum esculentum</name>
    <dbReference type="NCBI Taxonomy" id="4460"/>
    <lineage>
        <taxon>Eukaryota</taxon>
        <taxon>Viridiplantae</taxon>
        <taxon>Streptophyta</taxon>
        <taxon>Embryophyta</taxon>
        <taxon>Tracheophyta</taxon>
        <taxon>Spermatophyta</taxon>
        <taxon>Magnoliopsida</taxon>
        <taxon>Liliopsida</taxon>
        <taxon>Araceae</taxon>
        <taxon>Aroideae</taxon>
        <taxon>Colocasieae</taxon>
        <taxon>Colocasia</taxon>
    </lineage>
</organism>
<dbReference type="PROSITE" id="PS50053">
    <property type="entry name" value="UBIQUITIN_2"/>
    <property type="match status" value="1"/>
</dbReference>
<feature type="compositionally biased region" description="Gly residues" evidence="1">
    <location>
        <begin position="328"/>
        <end position="346"/>
    </location>
</feature>
<dbReference type="CDD" id="cd16106">
    <property type="entry name" value="Ubl_Dsk2p_like"/>
    <property type="match status" value="1"/>
</dbReference>
<proteinExistence type="predicted"/>
<dbReference type="InterPro" id="IPR015940">
    <property type="entry name" value="UBA"/>
</dbReference>
<comment type="caution">
    <text evidence="4">The sequence shown here is derived from an EMBL/GenBank/DDBJ whole genome shotgun (WGS) entry which is preliminary data.</text>
</comment>
<dbReference type="GO" id="GO:0005634">
    <property type="term" value="C:nucleus"/>
    <property type="evidence" value="ECO:0007669"/>
    <property type="project" value="UniProtKB-ARBA"/>
</dbReference>
<dbReference type="SUPFAM" id="SSF46934">
    <property type="entry name" value="UBA-like"/>
    <property type="match status" value="1"/>
</dbReference>
<evidence type="ECO:0000256" key="1">
    <source>
        <dbReference type="SAM" id="MobiDB-lite"/>
    </source>
</evidence>
<dbReference type="PANTHER" id="PTHR10677:SF3">
    <property type="entry name" value="FI07626P-RELATED"/>
    <property type="match status" value="1"/>
</dbReference>
<keyword evidence="5" id="KW-1185">Reference proteome</keyword>
<sequence>MGADFASGEASDPVVDAGGSAPVTVHIRCSNGTKFSVQVALASTVGAFKAIVVEKAEVPAEQQRLIYKGRILKDEQTLESYGGLPSDFPLRESWAVEISLVTLWLLEQVILTCKLDRGGRESSRKLQETPISLGRNLSAVPSPSVVPRPVLPCSWAIATGARAGLGDGQKCLFWKDSWCGDFSLESIVISIITSLCSFRIFFFFSTPFIRIQVRIDEYGDGIGKTSSQGYGWRLPGGPTVASFCGVKFAAFCGSETDLGPASWIGNCGGSYFIPRYGRVVGYKISTSCRLESDHTIHLVRGFVSPASGNAPTGSTIGDSRSLDDTQGTGSGRGLGSNESGGMGTGRGASFGGSLFPGLGARRMGGQGASGLFGTSFQDFDQVHQQLTQNPDMMREIMNLPAVQNLVNNPDLMRNLIMGNPLMRDIIDRNPELAHILNDPSTLRQTLEAARNPELMREMMRNTDRAMSNIESSPEGFNMLRRMYETVQEPFLNATTLAAESGTGVGSNPFAALLRNQDASQNRDSSANPSTDGSETTGSAPNTNPLPNPWGNPAGGVQNNNTMSPPASGAPAPGLGGLGGLVFPELEQMAGGMQDQSLLNQFMQNPALSQMMQSLLSDPQYVNQILGFNPQMRSLLESNTQLREMLQNPEFLRQLTSPETMQQLLTLQQSLLSLNRQRQGQEQNQAGSGAAIKHFPSIFPLLLLIDYGPVDYGRESTPSNMGLEFLMNMFGGLAAGGLNAPNTSDVPPEQLYATQLSQLQEMGFFDTQENIRALSATAGNVHAAVERLLGNPGQ</sequence>
<evidence type="ECO:0000259" key="2">
    <source>
        <dbReference type="PROSITE" id="PS50030"/>
    </source>
</evidence>
<dbReference type="SUPFAM" id="SSF54236">
    <property type="entry name" value="Ubiquitin-like"/>
    <property type="match status" value="1"/>
</dbReference>
<dbReference type="PANTHER" id="PTHR10677">
    <property type="entry name" value="UBIQUILIN"/>
    <property type="match status" value="1"/>
</dbReference>
<dbReference type="Pfam" id="PF00240">
    <property type="entry name" value="ubiquitin"/>
    <property type="match status" value="1"/>
</dbReference>